<evidence type="ECO:0000256" key="1">
    <source>
        <dbReference type="SAM" id="Coils"/>
    </source>
</evidence>
<dbReference type="EMBL" id="LN879502">
    <property type="protein sequence ID" value="CUI16477.1"/>
    <property type="molecule type" value="Genomic_DNA"/>
</dbReference>
<name>A0A0U5JBJ6_9BACT</name>
<proteinExistence type="predicted"/>
<evidence type="ECO:0000313" key="2">
    <source>
        <dbReference type="EMBL" id="CUI16477.1"/>
    </source>
</evidence>
<gene>
    <name evidence="2" type="ORF">PNK_0852</name>
</gene>
<keyword evidence="1" id="KW-0175">Coiled coil</keyword>
<protein>
    <submittedName>
        <fullName evidence="2">Uncharacterized protein</fullName>
    </submittedName>
</protein>
<accession>A0A0U5JBJ6</accession>
<sequence>MIDTSVRPIGINPDFVPPQPESVLSSKSLAFILLNAMTFGVYGSIEILSKQHKIAALNFNGDILQQKAHALNQSWEELENNLREVSAHVNESLTNPEADDQNIQSTLNAIEGRNNYNRTRLSNLNERLESSVARVALDCIAFFGQLFVNVITLGLYGAYQNCALKNQIELITAENGYIIGQINLLKDTKGGAIDMQVAQLRGMLASERELKEIRQINLEETRASITRLNQQVEALQLETRELSNQFTAAKTTDVQLRKAVQDLETLLNGHNRELRNLNEEHERLTRSGNTQGTEARRLQGQIAACQRDIELAKAAADRVALIQKEVSQRKFIQSNWGEIQRTQKNLGPIAPKYEKRAEDGELAGAYGLVMGEDDDDLMSDYAKRYNDKKTAVELVQAGFKFAFDDLLAKAQETDAYITFNKSSKIHQNVKYLPQKKAVFRRIVWDFVENARLQQVDCHGYGLNLNNNDILMRASNPVRVQTYRDTGDGRELQLRVLLTQTGDFSPPMEDRDLRYGIDPPSAKWIFEQLSEEEKKHLFNLLMEPLIANNTQQLVDLQVFLGQVDNKRVELVRTACDLICDMALALEKNFEDKGLLTELWSEKANAEDLLPLEKEQMLINDSREPVYVQWTPNMDLLFGGEVDLNRQLFVQNFFEAQLQYQTVFQFMTPDLLLKPLAIDDDESWDNPVRWNTRIVNNAWESSAMRYGISHQYHGSSFASGSMQDTLFGSLLTVLMGQRDSISEQMVVQLRKLVAASLDNPDTARKFADRIRQTHTIVRRGTNGIFGREGMTVEEYQKALAEDRLDKSNYGQIEIELTALAFGVRIGVFVAGQETKIDENGLLVPADKERYFGPHTQETLLLYNKSGSTYYGLFPKLKSPEMGHEAYDAIQQLRQYWSSREIVDRD</sequence>
<keyword evidence="3" id="KW-1185">Reference proteome</keyword>
<evidence type="ECO:0000313" key="3">
    <source>
        <dbReference type="Proteomes" id="UP000069902"/>
    </source>
</evidence>
<dbReference type="AlphaFoldDB" id="A0A0U5JBJ6"/>
<dbReference type="KEGG" id="pnl:PNK_0852"/>
<dbReference type="InParanoid" id="A0A0U5JBJ6"/>
<dbReference type="STRING" id="389348.PNK_0852"/>
<reference evidence="3" key="1">
    <citation type="submission" date="2015-09" db="EMBL/GenBank/DDBJ databases">
        <authorList>
            <person name="Bertelli C."/>
        </authorList>
    </citation>
    <scope>NUCLEOTIDE SEQUENCE [LARGE SCALE GENOMIC DNA]</scope>
    <source>
        <strain evidence="3">KNic</strain>
    </source>
</reference>
<dbReference type="Proteomes" id="UP000069902">
    <property type="component" value="Chromosome cPNK"/>
</dbReference>
<dbReference type="PATRIC" id="fig|389348.3.peg.933"/>
<organism evidence="2 3">
    <name type="scientific">Candidatus Protochlamydia naegleriophila</name>
    <dbReference type="NCBI Taxonomy" id="389348"/>
    <lineage>
        <taxon>Bacteria</taxon>
        <taxon>Pseudomonadati</taxon>
        <taxon>Chlamydiota</taxon>
        <taxon>Chlamydiia</taxon>
        <taxon>Parachlamydiales</taxon>
        <taxon>Parachlamydiaceae</taxon>
        <taxon>Candidatus Protochlamydia</taxon>
    </lineage>
</organism>
<dbReference type="RefSeq" id="WP_059060495.1">
    <property type="nucleotide sequence ID" value="NZ_LN879502.1"/>
</dbReference>
<feature type="coiled-coil region" evidence="1">
    <location>
        <begin position="218"/>
        <end position="315"/>
    </location>
</feature>